<organism evidence="1 2">
    <name type="scientific">Trichoderma cornu-damae</name>
    <dbReference type="NCBI Taxonomy" id="654480"/>
    <lineage>
        <taxon>Eukaryota</taxon>
        <taxon>Fungi</taxon>
        <taxon>Dikarya</taxon>
        <taxon>Ascomycota</taxon>
        <taxon>Pezizomycotina</taxon>
        <taxon>Sordariomycetes</taxon>
        <taxon>Hypocreomycetidae</taxon>
        <taxon>Hypocreales</taxon>
        <taxon>Hypocreaceae</taxon>
        <taxon>Trichoderma</taxon>
    </lineage>
</organism>
<comment type="caution">
    <text evidence="1">The sequence shown here is derived from an EMBL/GenBank/DDBJ whole genome shotgun (WGS) entry which is preliminary data.</text>
</comment>
<evidence type="ECO:0000313" key="2">
    <source>
        <dbReference type="Proteomes" id="UP000827724"/>
    </source>
</evidence>
<evidence type="ECO:0000313" key="1">
    <source>
        <dbReference type="EMBL" id="KAH6606119.1"/>
    </source>
</evidence>
<dbReference type="Proteomes" id="UP000827724">
    <property type="component" value="Unassembled WGS sequence"/>
</dbReference>
<proteinExistence type="predicted"/>
<protein>
    <submittedName>
        <fullName evidence="1">Uncharacterized protein</fullName>
    </submittedName>
</protein>
<keyword evidence="2" id="KW-1185">Reference proteome</keyword>
<accession>A0A9P8QJ48</accession>
<name>A0A9P8QJ48_9HYPO</name>
<reference evidence="1" key="1">
    <citation type="submission" date="2021-08" db="EMBL/GenBank/DDBJ databases">
        <title>Chromosome-Level Trichoderma cornu-damae using Hi-C Data.</title>
        <authorList>
            <person name="Kim C.S."/>
        </authorList>
    </citation>
    <scope>NUCLEOTIDE SEQUENCE</scope>
    <source>
        <strain evidence="1">KA19-0412C</strain>
    </source>
</reference>
<gene>
    <name evidence="1" type="ORF">Trco_005272</name>
</gene>
<dbReference type="AlphaFoldDB" id="A0A9P8QJ48"/>
<sequence length="125" mass="13783">MARNVTAFWPAANQRQDLPISEAEDGMLLHLATLNAQEEVLSLDAGVQDTVAASDRFGRNRDGPNGFFFSPANVGQTVPWIFSTSAFQRAPIFGRYNDVWFQKNPQGPFSEAVANGPERTDYDCA</sequence>
<dbReference type="EMBL" id="JAIWOZ010000004">
    <property type="protein sequence ID" value="KAH6606119.1"/>
    <property type="molecule type" value="Genomic_DNA"/>
</dbReference>